<evidence type="ECO:0000256" key="2">
    <source>
        <dbReference type="SAM" id="SignalP"/>
    </source>
</evidence>
<keyword evidence="1" id="KW-1133">Transmembrane helix</keyword>
<dbReference type="EMBL" id="FRDL01000002">
    <property type="protein sequence ID" value="SHN55114.1"/>
    <property type="molecule type" value="Genomic_DNA"/>
</dbReference>
<keyword evidence="4" id="KW-1185">Reference proteome</keyword>
<keyword evidence="2" id="KW-0732">Signal</keyword>
<dbReference type="RefSeq" id="WP_072746191.1">
    <property type="nucleotide sequence ID" value="NZ_FOHL01000003.1"/>
</dbReference>
<evidence type="ECO:0000313" key="3">
    <source>
        <dbReference type="EMBL" id="SHN55114.1"/>
    </source>
</evidence>
<sequence>MFRTALLSLAAASLVSAAQPAGAAVIDFIDHIDNVAGEAAVGAPNGHANPVVIGGVSMVLGGTAGGDPAYAYFDRGGAGVGVCKTVTASAQCSPSSDDNVTTGEILSVAFLENLEITGLSFRNSVHRPVFSGSVDISWDGGDNYSRYALAGDLPVSARVSAFTDILLRYVDDEFYLSAISFERTPSGASAVPLPGAGLLMGAGLLALGAAARRRRARA</sequence>
<evidence type="ECO:0000313" key="4">
    <source>
        <dbReference type="Proteomes" id="UP000184066"/>
    </source>
</evidence>
<gene>
    <name evidence="3" type="ORF">SAMN05216200_10289</name>
</gene>
<keyword evidence="1" id="KW-0812">Transmembrane</keyword>
<feature type="chain" id="PRO_5009929110" evidence="2">
    <location>
        <begin position="24"/>
        <end position="218"/>
    </location>
</feature>
<dbReference type="AlphaFoldDB" id="A0A1M7S9Q4"/>
<organism evidence="3 4">
    <name type="scientific">Oceanicella actignis</name>
    <dbReference type="NCBI Taxonomy" id="1189325"/>
    <lineage>
        <taxon>Bacteria</taxon>
        <taxon>Pseudomonadati</taxon>
        <taxon>Pseudomonadota</taxon>
        <taxon>Alphaproteobacteria</taxon>
        <taxon>Rhodobacterales</taxon>
        <taxon>Paracoccaceae</taxon>
        <taxon>Oceanicella</taxon>
    </lineage>
</organism>
<dbReference type="Proteomes" id="UP000184066">
    <property type="component" value="Unassembled WGS sequence"/>
</dbReference>
<proteinExistence type="predicted"/>
<accession>A0A1M7S9Q4</accession>
<reference evidence="3 4" key="1">
    <citation type="submission" date="2016-12" db="EMBL/GenBank/DDBJ databases">
        <authorList>
            <person name="Song W.-J."/>
            <person name="Kurnit D.M."/>
        </authorList>
    </citation>
    <scope>NUCLEOTIDE SEQUENCE [LARGE SCALE GENOMIC DNA]</scope>
    <source>
        <strain evidence="3 4">CGMCC 1.10808</strain>
    </source>
</reference>
<name>A0A1M7S9Q4_9RHOB</name>
<keyword evidence="1" id="KW-0472">Membrane</keyword>
<protein>
    <submittedName>
        <fullName evidence="3">VPLPA-CTERM protein sorting domain-containing protein</fullName>
    </submittedName>
</protein>
<dbReference type="OrthoDB" id="7875109at2"/>
<feature type="signal peptide" evidence="2">
    <location>
        <begin position="1"/>
        <end position="23"/>
    </location>
</feature>
<feature type="transmembrane region" description="Helical" evidence="1">
    <location>
        <begin position="191"/>
        <end position="211"/>
    </location>
</feature>
<evidence type="ECO:0000256" key="1">
    <source>
        <dbReference type="SAM" id="Phobius"/>
    </source>
</evidence>